<evidence type="ECO:0000313" key="1">
    <source>
        <dbReference type="EMBL" id="MPM04379.1"/>
    </source>
</evidence>
<comment type="caution">
    <text evidence="1">The sequence shown here is derived from an EMBL/GenBank/DDBJ whole genome shotgun (WGS) entry which is preliminary data.</text>
</comment>
<reference evidence="1" key="1">
    <citation type="submission" date="2019-08" db="EMBL/GenBank/DDBJ databases">
        <authorList>
            <person name="Kucharzyk K."/>
            <person name="Murdoch R.W."/>
            <person name="Higgins S."/>
            <person name="Loffler F."/>
        </authorList>
    </citation>
    <scope>NUCLEOTIDE SEQUENCE</scope>
</reference>
<sequence>MRKSFVLILLFLINGREAFTGGLPWPAVVPDRLYLPIALEWFIDGDRSRSRG</sequence>
<organism evidence="1">
    <name type="scientific">bioreactor metagenome</name>
    <dbReference type="NCBI Taxonomy" id="1076179"/>
    <lineage>
        <taxon>unclassified sequences</taxon>
        <taxon>metagenomes</taxon>
        <taxon>ecological metagenomes</taxon>
    </lineage>
</organism>
<name>A0A644WL83_9ZZZZ</name>
<protein>
    <submittedName>
        <fullName evidence="1">Uncharacterized protein</fullName>
    </submittedName>
</protein>
<dbReference type="AlphaFoldDB" id="A0A644WL83"/>
<gene>
    <name evidence="1" type="ORF">SDC9_50656</name>
</gene>
<proteinExistence type="predicted"/>
<dbReference type="EMBL" id="VSSQ01001034">
    <property type="protein sequence ID" value="MPM04379.1"/>
    <property type="molecule type" value="Genomic_DNA"/>
</dbReference>
<accession>A0A644WL83</accession>